<name>A0AA38GEP4_TAXCH</name>
<sequence>VWARTFVTQYEMLNHAMEELNLSDECASKMHDDVKFKLKKLRSLTIDETTFVDAFLQPFEEHFKKEDENPFYFNWGTLESLVEIRH</sequence>
<accession>A0AA38GEP4</accession>
<feature type="non-terminal residue" evidence="1">
    <location>
        <position position="1"/>
    </location>
</feature>
<keyword evidence="2" id="KW-1185">Reference proteome</keyword>
<comment type="caution">
    <text evidence="1">The sequence shown here is derived from an EMBL/GenBank/DDBJ whole genome shotgun (WGS) entry which is preliminary data.</text>
</comment>
<gene>
    <name evidence="1" type="ORF">KI387_016625</name>
</gene>
<evidence type="ECO:0000313" key="2">
    <source>
        <dbReference type="Proteomes" id="UP000824469"/>
    </source>
</evidence>
<organism evidence="1 2">
    <name type="scientific">Taxus chinensis</name>
    <name type="common">Chinese yew</name>
    <name type="synonym">Taxus wallichiana var. chinensis</name>
    <dbReference type="NCBI Taxonomy" id="29808"/>
    <lineage>
        <taxon>Eukaryota</taxon>
        <taxon>Viridiplantae</taxon>
        <taxon>Streptophyta</taxon>
        <taxon>Embryophyta</taxon>
        <taxon>Tracheophyta</taxon>
        <taxon>Spermatophyta</taxon>
        <taxon>Pinopsida</taxon>
        <taxon>Pinidae</taxon>
        <taxon>Conifers II</taxon>
        <taxon>Cupressales</taxon>
        <taxon>Taxaceae</taxon>
        <taxon>Taxus</taxon>
    </lineage>
</organism>
<dbReference type="EMBL" id="JAHRHJ020000003">
    <property type="protein sequence ID" value="KAH9321986.1"/>
    <property type="molecule type" value="Genomic_DNA"/>
</dbReference>
<reference evidence="1 2" key="1">
    <citation type="journal article" date="2021" name="Nat. Plants">
        <title>The Taxus genome provides insights into paclitaxel biosynthesis.</title>
        <authorList>
            <person name="Xiong X."/>
            <person name="Gou J."/>
            <person name="Liao Q."/>
            <person name="Li Y."/>
            <person name="Zhou Q."/>
            <person name="Bi G."/>
            <person name="Li C."/>
            <person name="Du R."/>
            <person name="Wang X."/>
            <person name="Sun T."/>
            <person name="Guo L."/>
            <person name="Liang H."/>
            <person name="Lu P."/>
            <person name="Wu Y."/>
            <person name="Zhang Z."/>
            <person name="Ro D.K."/>
            <person name="Shang Y."/>
            <person name="Huang S."/>
            <person name="Yan J."/>
        </authorList>
    </citation>
    <scope>NUCLEOTIDE SEQUENCE [LARGE SCALE GENOMIC DNA]</scope>
    <source>
        <strain evidence="1">Ta-2019</strain>
    </source>
</reference>
<protein>
    <submittedName>
        <fullName evidence="1">Uncharacterized protein</fullName>
    </submittedName>
</protein>
<dbReference type="AlphaFoldDB" id="A0AA38GEP4"/>
<dbReference type="Proteomes" id="UP000824469">
    <property type="component" value="Unassembled WGS sequence"/>
</dbReference>
<proteinExistence type="predicted"/>
<feature type="non-terminal residue" evidence="1">
    <location>
        <position position="86"/>
    </location>
</feature>
<evidence type="ECO:0000313" key="1">
    <source>
        <dbReference type="EMBL" id="KAH9321986.1"/>
    </source>
</evidence>